<evidence type="ECO:0000256" key="3">
    <source>
        <dbReference type="ARBA" id="ARBA00015862"/>
    </source>
</evidence>
<keyword evidence="4" id="KW-0813">Transport</keyword>
<dbReference type="eggNOG" id="COG0614">
    <property type="taxonomic scope" value="Bacteria"/>
</dbReference>
<dbReference type="PANTHER" id="PTHR30535">
    <property type="entry name" value="VITAMIN B12-BINDING PROTEIN"/>
    <property type="match status" value="1"/>
</dbReference>
<keyword evidence="5" id="KW-1003">Cell membrane</keyword>
<evidence type="ECO:0000256" key="4">
    <source>
        <dbReference type="ARBA" id="ARBA00022448"/>
    </source>
</evidence>
<keyword evidence="9" id="KW-0408">Iron</keyword>
<dbReference type="NCBIfam" id="TIGR03659">
    <property type="entry name" value="IsdE"/>
    <property type="match status" value="1"/>
</dbReference>
<dbReference type="SUPFAM" id="SSF53807">
    <property type="entry name" value="Helical backbone' metal receptor"/>
    <property type="match status" value="1"/>
</dbReference>
<dbReference type="GO" id="GO:0046872">
    <property type="term" value="F:metal ion binding"/>
    <property type="evidence" value="ECO:0007669"/>
    <property type="project" value="UniProtKB-KW"/>
</dbReference>
<dbReference type="InterPro" id="IPR002491">
    <property type="entry name" value="ABC_transptr_periplasmic_BD"/>
</dbReference>
<dbReference type="GO" id="GO:0071281">
    <property type="term" value="P:cellular response to iron ion"/>
    <property type="evidence" value="ECO:0007669"/>
    <property type="project" value="TreeGrafter"/>
</dbReference>
<keyword evidence="18" id="KW-1185">Reference proteome</keyword>
<gene>
    <name evidence="17" type="primary">isdE</name>
    <name evidence="17" type="ORF">STRIC_0849</name>
</gene>
<evidence type="ECO:0000259" key="16">
    <source>
        <dbReference type="PROSITE" id="PS50983"/>
    </source>
</evidence>
<dbReference type="Gene3D" id="3.40.50.1980">
    <property type="entry name" value="Nitrogenase molybdenum iron protein domain"/>
    <property type="match status" value="2"/>
</dbReference>
<evidence type="ECO:0000256" key="5">
    <source>
        <dbReference type="ARBA" id="ARBA00022475"/>
    </source>
</evidence>
<comment type="caution">
    <text evidence="17">The sequence shown here is derived from an EMBL/GenBank/DDBJ whole genome shotgun (WGS) entry which is preliminary data.</text>
</comment>
<protein>
    <recommendedName>
        <fullName evidence="3">High-affinity heme uptake system protein IsdE</fullName>
    </recommendedName>
    <alternativeName>
        <fullName evidence="14">Iron-regulated surface determinant protein E</fullName>
    </alternativeName>
    <alternativeName>
        <fullName evidence="13">Staphylococcal iron-regulated protein F</fullName>
    </alternativeName>
</protein>
<keyword evidence="8 15" id="KW-0732">Signal</keyword>
<proteinExistence type="inferred from homology"/>
<dbReference type="OrthoDB" id="66025at2"/>
<keyword evidence="10" id="KW-0472">Membrane</keyword>
<dbReference type="Proteomes" id="UP000003330">
    <property type="component" value="Unassembled WGS sequence"/>
</dbReference>
<dbReference type="AlphaFoldDB" id="G5JZY5"/>
<dbReference type="Pfam" id="PF01497">
    <property type="entry name" value="Peripla_BP_2"/>
    <property type="match status" value="1"/>
</dbReference>
<dbReference type="PANTHER" id="PTHR30535:SF36">
    <property type="entry name" value="HIGH-AFFINITY HEME UPTAKE SYSTEM PROTEIN ISDE"/>
    <property type="match status" value="1"/>
</dbReference>
<feature type="signal peptide" evidence="15">
    <location>
        <begin position="1"/>
        <end position="19"/>
    </location>
</feature>
<keyword evidence="7" id="KW-0479">Metal-binding</keyword>
<dbReference type="STRING" id="764299.STRIC_0849"/>
<evidence type="ECO:0000256" key="14">
    <source>
        <dbReference type="ARBA" id="ARBA00031463"/>
    </source>
</evidence>
<evidence type="ECO:0000256" key="10">
    <source>
        <dbReference type="ARBA" id="ARBA00023136"/>
    </source>
</evidence>
<evidence type="ECO:0000256" key="11">
    <source>
        <dbReference type="ARBA" id="ARBA00023139"/>
    </source>
</evidence>
<dbReference type="PROSITE" id="PS50983">
    <property type="entry name" value="FE_B12_PBP"/>
    <property type="match status" value="1"/>
</dbReference>
<dbReference type="InterPro" id="IPR050902">
    <property type="entry name" value="ABC_Transporter_SBP"/>
</dbReference>
<evidence type="ECO:0000256" key="12">
    <source>
        <dbReference type="ARBA" id="ARBA00023288"/>
    </source>
</evidence>
<evidence type="ECO:0000313" key="17">
    <source>
        <dbReference type="EMBL" id="EHI71007.1"/>
    </source>
</evidence>
<dbReference type="GO" id="GO:0020037">
    <property type="term" value="F:heme binding"/>
    <property type="evidence" value="ECO:0007669"/>
    <property type="project" value="InterPro"/>
</dbReference>
<evidence type="ECO:0000256" key="13">
    <source>
        <dbReference type="ARBA" id="ARBA00031148"/>
    </source>
</evidence>
<evidence type="ECO:0000256" key="9">
    <source>
        <dbReference type="ARBA" id="ARBA00023004"/>
    </source>
</evidence>
<organism evidence="17 18">
    <name type="scientific">Streptococcus ictaluri 707-05</name>
    <dbReference type="NCBI Taxonomy" id="764299"/>
    <lineage>
        <taxon>Bacteria</taxon>
        <taxon>Bacillati</taxon>
        <taxon>Bacillota</taxon>
        <taxon>Bacilli</taxon>
        <taxon>Lactobacillales</taxon>
        <taxon>Streptococcaceae</taxon>
        <taxon>Streptococcus</taxon>
    </lineage>
</organism>
<dbReference type="GO" id="GO:0015886">
    <property type="term" value="P:heme transport"/>
    <property type="evidence" value="ECO:0007669"/>
    <property type="project" value="InterPro"/>
</dbReference>
<keyword evidence="12" id="KW-0449">Lipoprotein</keyword>
<evidence type="ECO:0000256" key="7">
    <source>
        <dbReference type="ARBA" id="ARBA00022723"/>
    </source>
</evidence>
<dbReference type="PROSITE" id="PS51257">
    <property type="entry name" value="PROKAR_LIPOPROTEIN"/>
    <property type="match status" value="1"/>
</dbReference>
<evidence type="ECO:0000256" key="2">
    <source>
        <dbReference type="ARBA" id="ARBA00008814"/>
    </source>
</evidence>
<evidence type="ECO:0000256" key="1">
    <source>
        <dbReference type="ARBA" id="ARBA00001970"/>
    </source>
</evidence>
<feature type="domain" description="Fe/B12 periplasmic-binding" evidence="16">
    <location>
        <begin position="35"/>
        <end position="291"/>
    </location>
</feature>
<feature type="chain" id="PRO_5003479518" description="High-affinity heme uptake system protein IsdE" evidence="15">
    <location>
        <begin position="20"/>
        <end position="294"/>
    </location>
</feature>
<dbReference type="GO" id="GO:0016020">
    <property type="term" value="C:membrane"/>
    <property type="evidence" value="ECO:0007669"/>
    <property type="project" value="InterPro"/>
</dbReference>
<dbReference type="EMBL" id="AEUX02000001">
    <property type="protein sequence ID" value="EHI71007.1"/>
    <property type="molecule type" value="Genomic_DNA"/>
</dbReference>
<keyword evidence="6" id="KW-0349">Heme</keyword>
<dbReference type="InterPro" id="IPR019957">
    <property type="entry name" value="ABC_transptr_haem-bd_IsdE"/>
</dbReference>
<evidence type="ECO:0000256" key="15">
    <source>
        <dbReference type="SAM" id="SignalP"/>
    </source>
</evidence>
<keyword evidence="11" id="KW-0564">Palmitate</keyword>
<comment type="similarity">
    <text evidence="2">Belongs to the bacterial solute-binding protein 8 family.</text>
</comment>
<accession>G5JZY5</accession>
<name>G5JZY5_9STRE</name>
<comment type="cofactor">
    <cofactor evidence="1">
        <name>heme b</name>
        <dbReference type="ChEBI" id="CHEBI:60344"/>
    </cofactor>
</comment>
<reference evidence="17 18" key="1">
    <citation type="journal article" date="2014" name="Int. J. Syst. Evol. Microbiol.">
        <title>Phylogenomics and the dynamic genome evolution of the genus Streptococcus.</title>
        <authorList>
            <consortium name="The Broad Institute Genome Sequencing Platform"/>
            <person name="Richards V.P."/>
            <person name="Palmer S.R."/>
            <person name="Pavinski Bitar P.D."/>
            <person name="Qin X."/>
            <person name="Weinstock G.M."/>
            <person name="Highlander S.K."/>
            <person name="Town C.D."/>
            <person name="Burne R.A."/>
            <person name="Stanhope M.J."/>
        </authorList>
    </citation>
    <scope>NUCLEOTIDE SEQUENCE [LARGE SCALE GENOMIC DNA]</scope>
    <source>
        <strain evidence="17 18">707-05</strain>
    </source>
</reference>
<evidence type="ECO:0000256" key="8">
    <source>
        <dbReference type="ARBA" id="ARBA00022729"/>
    </source>
</evidence>
<evidence type="ECO:0000256" key="6">
    <source>
        <dbReference type="ARBA" id="ARBA00022617"/>
    </source>
</evidence>
<evidence type="ECO:0000313" key="18">
    <source>
        <dbReference type="Proteomes" id="UP000003330"/>
    </source>
</evidence>
<sequence>MARLSKILLCSMAVLTLVACVNQHPDTKESQKEERIVATSVAVTEICDRLKLDLIGVCDSKLYQLPKRYDKVKRVGLPMNPDIEVIASLKPSWILSPNSLQNDLEPKYQKLKTEYGFLDLRSVDGMYQSIDDLGRLFHREKEAMALRDDYKRFYKDFKAKHKPQKKPKVLILMGLPGSYLVATDQSYVGNLLTLAGGDNCYNSKDKEFLTLNPEDMLSQKPDIILRTSHALPDQVKAMFAKEFEENDIWKHFEAVEKGKIYDLDNQLFGMSAKFNYKQALEELSGILYDHEKGD</sequence>
<dbReference type="RefSeq" id="WP_008087390.1">
    <property type="nucleotide sequence ID" value="NZ_AEUX02000001.1"/>
</dbReference>